<dbReference type="HOGENOM" id="CLU_2769293_0_0_5"/>
<name>A0A0H3M5U2_EHRRW</name>
<dbReference type="EMBL" id="CR925678">
    <property type="protein sequence ID" value="CAI26820.1"/>
    <property type="molecule type" value="Genomic_DNA"/>
</dbReference>
<keyword evidence="1" id="KW-0472">Membrane</keyword>
<evidence type="ECO:0000256" key="1">
    <source>
        <dbReference type="SAM" id="Phobius"/>
    </source>
</evidence>
<feature type="transmembrane region" description="Helical" evidence="1">
    <location>
        <begin position="26"/>
        <end position="48"/>
    </location>
</feature>
<keyword evidence="1" id="KW-0812">Transmembrane</keyword>
<keyword evidence="3" id="KW-1185">Reference proteome</keyword>
<organism evidence="2 3">
    <name type="scientific">Ehrlichia ruminantium (strain Welgevonden)</name>
    <dbReference type="NCBI Taxonomy" id="254945"/>
    <lineage>
        <taxon>Bacteria</taxon>
        <taxon>Pseudomonadati</taxon>
        <taxon>Pseudomonadota</taxon>
        <taxon>Alphaproteobacteria</taxon>
        <taxon>Rickettsiales</taxon>
        <taxon>Anaplasmataceae</taxon>
        <taxon>Ehrlichia</taxon>
    </lineage>
</organism>
<sequence>MFNISIFSDKKLFILQRIVNQCFCKYYVTFLINHFFAVRIYLLLIILLDEIISTNKYIYSYLIDLMFIL</sequence>
<dbReference type="KEGG" id="erw:ERWE_CDS_03260"/>
<reference evidence="2 3" key="1">
    <citation type="journal article" date="2006" name="J. Bacteriol.">
        <title>Comparative genomic analysis of three strains of Ehrlichia ruminantium reveals an active process of genome size plasticity.</title>
        <authorList>
            <person name="Frutos R."/>
            <person name="Viari A."/>
            <person name="Ferraz C."/>
            <person name="Morgat A."/>
            <person name="Eychenie S."/>
            <person name="Kandassami Y."/>
            <person name="Chantal I."/>
            <person name="Bensaid A."/>
            <person name="Coissac E."/>
            <person name="Vachiery N."/>
            <person name="Demaille J."/>
            <person name="Martinez D."/>
        </authorList>
    </citation>
    <scope>NUCLEOTIDE SEQUENCE [LARGE SCALE GENOMIC DNA]</scope>
    <source>
        <strain evidence="2 3">Welgevonden</strain>
    </source>
</reference>
<dbReference type="AlphaFoldDB" id="A0A0H3M5U2"/>
<protein>
    <submittedName>
        <fullName evidence="2">Uncharacterized protein</fullName>
    </submittedName>
</protein>
<dbReference type="Proteomes" id="UP000001021">
    <property type="component" value="Chromosome"/>
</dbReference>
<evidence type="ECO:0000313" key="3">
    <source>
        <dbReference type="Proteomes" id="UP000001021"/>
    </source>
</evidence>
<evidence type="ECO:0000313" key="2">
    <source>
        <dbReference type="EMBL" id="CAI26820.1"/>
    </source>
</evidence>
<proteinExistence type="predicted"/>
<accession>A0A0H3M5U2</accession>
<gene>
    <name evidence="2" type="ordered locus">ERWE_CDS_03260</name>
</gene>
<keyword evidence="1" id="KW-1133">Transmembrane helix</keyword>